<proteinExistence type="predicted"/>
<reference evidence="2" key="1">
    <citation type="submission" date="2023-06" db="EMBL/GenBank/DDBJ databases">
        <title>Conoideocrella luteorostrata (Hypocreales: Clavicipitaceae), a potential biocontrol fungus for elongate hemlock scale in United States Christmas tree production areas.</title>
        <authorList>
            <person name="Barrett H."/>
            <person name="Lovett B."/>
            <person name="Macias A.M."/>
            <person name="Stajich J.E."/>
            <person name="Kasson M.T."/>
        </authorList>
    </citation>
    <scope>NUCLEOTIDE SEQUENCE</scope>
    <source>
        <strain evidence="2">ARSEF 14590</strain>
    </source>
</reference>
<keyword evidence="3" id="KW-1185">Reference proteome</keyword>
<dbReference type="PANTHER" id="PTHR36448:SF3">
    <property type="entry name" value="CUPIN TYPE-2 DOMAIN-CONTAINING PROTEIN"/>
    <property type="match status" value="1"/>
</dbReference>
<organism evidence="2 3">
    <name type="scientific">Conoideocrella luteorostrata</name>
    <dbReference type="NCBI Taxonomy" id="1105319"/>
    <lineage>
        <taxon>Eukaryota</taxon>
        <taxon>Fungi</taxon>
        <taxon>Dikarya</taxon>
        <taxon>Ascomycota</taxon>
        <taxon>Pezizomycotina</taxon>
        <taxon>Sordariomycetes</taxon>
        <taxon>Hypocreomycetidae</taxon>
        <taxon>Hypocreales</taxon>
        <taxon>Clavicipitaceae</taxon>
        <taxon>Conoideocrella</taxon>
    </lineage>
</organism>
<dbReference type="InterPro" id="IPR006045">
    <property type="entry name" value="Cupin_1"/>
</dbReference>
<gene>
    <name evidence="2" type="ORF">QQS21_001974</name>
</gene>
<dbReference type="InterPro" id="IPR047121">
    <property type="entry name" value="YjiB-like"/>
</dbReference>
<dbReference type="InterPro" id="IPR011051">
    <property type="entry name" value="RmlC_Cupin_sf"/>
</dbReference>
<evidence type="ECO:0000313" key="2">
    <source>
        <dbReference type="EMBL" id="KAK2612009.1"/>
    </source>
</evidence>
<evidence type="ECO:0000259" key="1">
    <source>
        <dbReference type="Pfam" id="PF00190"/>
    </source>
</evidence>
<sequence>MIRVTQYHLAPTALVPNSPLPLLHYRGVFDQPTPGEVLDVLSSNGWKAKWLVRYGPTQPSHYHSAVHEAMVVLSGTAKIMFGVADVNPGDKNSEQEAGGILVEAHVGDVFVLPSGLAHKTHDPSPSLAFKRLTPGDGHDADDNEMDFAIRNAELSGFTMLGSYPADGGDWDFAVGGESEGKYEQVWSVKLPEKDPVLGYSENGIHRYWSKHKKTNSQ</sequence>
<dbReference type="Gene3D" id="2.60.120.10">
    <property type="entry name" value="Jelly Rolls"/>
    <property type="match status" value="1"/>
</dbReference>
<dbReference type="CDD" id="cd02219">
    <property type="entry name" value="cupin_YjlB-like"/>
    <property type="match status" value="1"/>
</dbReference>
<dbReference type="InterPro" id="IPR014710">
    <property type="entry name" value="RmlC-like_jellyroll"/>
</dbReference>
<protein>
    <recommendedName>
        <fullName evidence="1">Cupin type-1 domain-containing protein</fullName>
    </recommendedName>
</protein>
<accession>A0AAJ0CW08</accession>
<dbReference type="Proteomes" id="UP001251528">
    <property type="component" value="Unassembled WGS sequence"/>
</dbReference>
<dbReference type="EMBL" id="JASWJB010000022">
    <property type="protein sequence ID" value="KAK2612009.1"/>
    <property type="molecule type" value="Genomic_DNA"/>
</dbReference>
<evidence type="ECO:0000313" key="3">
    <source>
        <dbReference type="Proteomes" id="UP001251528"/>
    </source>
</evidence>
<dbReference type="AlphaFoldDB" id="A0AAJ0CW08"/>
<comment type="caution">
    <text evidence="2">The sequence shown here is derived from an EMBL/GenBank/DDBJ whole genome shotgun (WGS) entry which is preliminary data.</text>
</comment>
<name>A0AAJ0CW08_9HYPO</name>
<dbReference type="Pfam" id="PF00190">
    <property type="entry name" value="Cupin_1"/>
    <property type="match status" value="1"/>
</dbReference>
<dbReference type="PANTHER" id="PTHR36448">
    <property type="entry name" value="BLR7373 PROTEIN"/>
    <property type="match status" value="1"/>
</dbReference>
<feature type="domain" description="Cupin type-1" evidence="1">
    <location>
        <begin position="59"/>
        <end position="121"/>
    </location>
</feature>
<dbReference type="SUPFAM" id="SSF51182">
    <property type="entry name" value="RmlC-like cupins"/>
    <property type="match status" value="1"/>
</dbReference>